<dbReference type="GO" id="GO:0005634">
    <property type="term" value="C:nucleus"/>
    <property type="evidence" value="ECO:0007669"/>
    <property type="project" value="TreeGrafter"/>
</dbReference>
<sequence>MTFRRFQLLLSLLFVFVGSVDSYKTTTRRSRTKTFRATYGSSSLVDEALLVAQGEDGEGALRAKPVLLTSTDAQQHTALNLAAFRGNLRAVQALVRAGADVEHADEGQHRPLHHAVLGSASDAETAEMIRALSSGATTPNARAKDYRGIDALQYASGARGRTPKPRARSALDALL</sequence>
<dbReference type="AlphaFoldDB" id="A0A830H4D1"/>
<reference evidence="5" key="1">
    <citation type="submission" date="2020-10" db="EMBL/GenBank/DDBJ databases">
        <title>Unveiling of a novel bifunctional photoreceptor, Dualchrome1, isolated from a cosmopolitan green alga.</title>
        <authorList>
            <person name="Suzuki S."/>
            <person name="Kawachi M."/>
        </authorList>
    </citation>
    <scope>NUCLEOTIDE SEQUENCE</scope>
    <source>
        <strain evidence="5">NIES 2893</strain>
    </source>
</reference>
<evidence type="ECO:0000256" key="3">
    <source>
        <dbReference type="PROSITE-ProRule" id="PRU00023"/>
    </source>
</evidence>
<feature type="signal peptide" evidence="4">
    <location>
        <begin position="1"/>
        <end position="22"/>
    </location>
</feature>
<dbReference type="Pfam" id="PF12796">
    <property type="entry name" value="Ank_2"/>
    <property type="match status" value="1"/>
</dbReference>
<protein>
    <recommendedName>
        <fullName evidence="7">Ankyrin repeat domain-containing protein</fullName>
    </recommendedName>
</protein>
<evidence type="ECO:0000256" key="2">
    <source>
        <dbReference type="ARBA" id="ARBA00023043"/>
    </source>
</evidence>
<keyword evidence="4" id="KW-0732">Signal</keyword>
<dbReference type="EMBL" id="BNJQ01000001">
    <property type="protein sequence ID" value="GHP01382.1"/>
    <property type="molecule type" value="Genomic_DNA"/>
</dbReference>
<dbReference type="InterPro" id="IPR002110">
    <property type="entry name" value="Ankyrin_rpt"/>
</dbReference>
<dbReference type="PANTHER" id="PTHR24124:SF14">
    <property type="entry name" value="CHROMOSOME UNDETERMINED SCAFFOLD_25, WHOLE GENOME SHOTGUN SEQUENCE"/>
    <property type="match status" value="1"/>
</dbReference>
<comment type="caution">
    <text evidence="5">The sequence shown here is derived from an EMBL/GenBank/DDBJ whole genome shotgun (WGS) entry which is preliminary data.</text>
</comment>
<proteinExistence type="predicted"/>
<dbReference type="Gene3D" id="1.25.40.20">
    <property type="entry name" value="Ankyrin repeat-containing domain"/>
    <property type="match status" value="1"/>
</dbReference>
<dbReference type="SUPFAM" id="SSF48403">
    <property type="entry name" value="Ankyrin repeat"/>
    <property type="match status" value="1"/>
</dbReference>
<feature type="chain" id="PRO_5032770979" description="Ankyrin repeat domain-containing protein" evidence="4">
    <location>
        <begin position="23"/>
        <end position="175"/>
    </location>
</feature>
<evidence type="ECO:0000313" key="5">
    <source>
        <dbReference type="EMBL" id="GHP01382.1"/>
    </source>
</evidence>
<accession>A0A830H4D1</accession>
<dbReference type="Proteomes" id="UP000660262">
    <property type="component" value="Unassembled WGS sequence"/>
</dbReference>
<dbReference type="PROSITE" id="PS50088">
    <property type="entry name" value="ANK_REPEAT"/>
    <property type="match status" value="1"/>
</dbReference>
<gene>
    <name evidence="5" type="ORF">PPROV_000013800</name>
</gene>
<organism evidence="5 6">
    <name type="scientific">Pycnococcus provasolii</name>
    <dbReference type="NCBI Taxonomy" id="41880"/>
    <lineage>
        <taxon>Eukaryota</taxon>
        <taxon>Viridiplantae</taxon>
        <taxon>Chlorophyta</taxon>
        <taxon>Pseudoscourfieldiophyceae</taxon>
        <taxon>Pseudoscourfieldiales</taxon>
        <taxon>Pycnococcaceae</taxon>
        <taxon>Pycnococcus</taxon>
    </lineage>
</organism>
<evidence type="ECO:0000256" key="4">
    <source>
        <dbReference type="SAM" id="SignalP"/>
    </source>
</evidence>
<dbReference type="InterPro" id="IPR036770">
    <property type="entry name" value="Ankyrin_rpt-contain_sf"/>
</dbReference>
<dbReference type="PANTHER" id="PTHR24124">
    <property type="entry name" value="ANKYRIN REPEAT FAMILY A"/>
    <property type="match status" value="1"/>
</dbReference>
<dbReference type="GO" id="GO:0010468">
    <property type="term" value="P:regulation of gene expression"/>
    <property type="evidence" value="ECO:0007669"/>
    <property type="project" value="TreeGrafter"/>
</dbReference>
<keyword evidence="2 3" id="KW-0040">ANK repeat</keyword>
<feature type="repeat" description="ANK" evidence="3">
    <location>
        <begin position="74"/>
        <end position="106"/>
    </location>
</feature>
<keyword evidence="1" id="KW-0677">Repeat</keyword>
<name>A0A830H4D1_9CHLO</name>
<dbReference type="OrthoDB" id="20872at2759"/>
<dbReference type="PROSITE" id="PS50297">
    <property type="entry name" value="ANK_REP_REGION"/>
    <property type="match status" value="1"/>
</dbReference>
<evidence type="ECO:0000256" key="1">
    <source>
        <dbReference type="ARBA" id="ARBA00022737"/>
    </source>
</evidence>
<evidence type="ECO:0000313" key="6">
    <source>
        <dbReference type="Proteomes" id="UP000660262"/>
    </source>
</evidence>
<keyword evidence="6" id="KW-1185">Reference proteome</keyword>
<evidence type="ECO:0008006" key="7">
    <source>
        <dbReference type="Google" id="ProtNLM"/>
    </source>
</evidence>